<sequence>MADTNKIRLLRLYLKLLPHALPQEGPLDSINKLLVFNFNPGWLESIGEEASVNIEIALWGFGMRNRDDIFKIQVTPRSSALESLADVLEHWYPSSESLNQRLQNVMDSAAAIICSEKPSLEVYYARTGKAGPGHRRLPDSTAGMVEGH</sequence>
<accession>A0AAD7I2V6</accession>
<gene>
    <name evidence="1" type="ORF">DFH07DRAFT_780486</name>
</gene>
<dbReference type="EMBL" id="JARJLG010000165">
    <property type="protein sequence ID" value="KAJ7733853.1"/>
    <property type="molecule type" value="Genomic_DNA"/>
</dbReference>
<evidence type="ECO:0000313" key="2">
    <source>
        <dbReference type="Proteomes" id="UP001215280"/>
    </source>
</evidence>
<organism evidence="1 2">
    <name type="scientific">Mycena maculata</name>
    <dbReference type="NCBI Taxonomy" id="230809"/>
    <lineage>
        <taxon>Eukaryota</taxon>
        <taxon>Fungi</taxon>
        <taxon>Dikarya</taxon>
        <taxon>Basidiomycota</taxon>
        <taxon>Agaricomycotina</taxon>
        <taxon>Agaricomycetes</taxon>
        <taxon>Agaricomycetidae</taxon>
        <taxon>Agaricales</taxon>
        <taxon>Marasmiineae</taxon>
        <taxon>Mycenaceae</taxon>
        <taxon>Mycena</taxon>
    </lineage>
</organism>
<protein>
    <submittedName>
        <fullName evidence="1">Uncharacterized protein</fullName>
    </submittedName>
</protein>
<proteinExistence type="predicted"/>
<evidence type="ECO:0000313" key="1">
    <source>
        <dbReference type="EMBL" id="KAJ7733853.1"/>
    </source>
</evidence>
<dbReference type="AlphaFoldDB" id="A0AAD7I2V6"/>
<name>A0AAD7I2V6_9AGAR</name>
<comment type="caution">
    <text evidence="1">The sequence shown here is derived from an EMBL/GenBank/DDBJ whole genome shotgun (WGS) entry which is preliminary data.</text>
</comment>
<reference evidence="1" key="1">
    <citation type="submission" date="2023-03" db="EMBL/GenBank/DDBJ databases">
        <title>Massive genome expansion in bonnet fungi (Mycena s.s.) driven by repeated elements and novel gene families across ecological guilds.</title>
        <authorList>
            <consortium name="Lawrence Berkeley National Laboratory"/>
            <person name="Harder C.B."/>
            <person name="Miyauchi S."/>
            <person name="Viragh M."/>
            <person name="Kuo A."/>
            <person name="Thoen E."/>
            <person name="Andreopoulos B."/>
            <person name="Lu D."/>
            <person name="Skrede I."/>
            <person name="Drula E."/>
            <person name="Henrissat B."/>
            <person name="Morin E."/>
            <person name="Kohler A."/>
            <person name="Barry K."/>
            <person name="LaButti K."/>
            <person name="Morin E."/>
            <person name="Salamov A."/>
            <person name="Lipzen A."/>
            <person name="Mereny Z."/>
            <person name="Hegedus B."/>
            <person name="Baldrian P."/>
            <person name="Stursova M."/>
            <person name="Weitz H."/>
            <person name="Taylor A."/>
            <person name="Grigoriev I.V."/>
            <person name="Nagy L.G."/>
            <person name="Martin F."/>
            <person name="Kauserud H."/>
        </authorList>
    </citation>
    <scope>NUCLEOTIDE SEQUENCE</scope>
    <source>
        <strain evidence="1">CBHHK188m</strain>
    </source>
</reference>
<keyword evidence="2" id="KW-1185">Reference proteome</keyword>
<dbReference type="Proteomes" id="UP001215280">
    <property type="component" value="Unassembled WGS sequence"/>
</dbReference>